<evidence type="ECO:0000313" key="9">
    <source>
        <dbReference type="Proteomes" id="UP001056937"/>
    </source>
</evidence>
<dbReference type="PANTHER" id="PTHR42881:SF2">
    <property type="entry name" value="PROLYL ENDOPEPTIDASE"/>
    <property type="match status" value="1"/>
</dbReference>
<feature type="domain" description="Peptidase S9 prolyl oligopeptidase catalytic" evidence="6">
    <location>
        <begin position="472"/>
        <end position="684"/>
    </location>
</feature>
<comment type="catalytic activity">
    <reaction evidence="1">
        <text>Hydrolysis of Pro-|-Xaa &gt;&gt; Ala-|-Xaa in oligopeptides.</text>
        <dbReference type="EC" id="3.4.21.26"/>
    </reaction>
</comment>
<dbReference type="InterPro" id="IPR002470">
    <property type="entry name" value="Peptidase_S9A"/>
</dbReference>
<dbReference type="Gene3D" id="3.40.50.1820">
    <property type="entry name" value="alpha/beta hydrolase"/>
    <property type="match status" value="1"/>
</dbReference>
<feature type="domain" description="Peptidase S9A N-terminal" evidence="7">
    <location>
        <begin position="17"/>
        <end position="410"/>
    </location>
</feature>
<dbReference type="InterPro" id="IPR051167">
    <property type="entry name" value="Prolyl_oligopep/macrocyclase"/>
</dbReference>
<dbReference type="SUPFAM" id="SSF50993">
    <property type="entry name" value="Peptidase/esterase 'gauge' domain"/>
    <property type="match status" value="1"/>
</dbReference>
<dbReference type="InterPro" id="IPR001375">
    <property type="entry name" value="Peptidase_S9_cat"/>
</dbReference>
<evidence type="ECO:0000259" key="7">
    <source>
        <dbReference type="Pfam" id="PF02897"/>
    </source>
</evidence>
<dbReference type="Pfam" id="PF00326">
    <property type="entry name" value="Peptidase_S9"/>
    <property type="match status" value="1"/>
</dbReference>
<dbReference type="Pfam" id="PF02897">
    <property type="entry name" value="Peptidase_S9_N"/>
    <property type="match status" value="1"/>
</dbReference>
<sequence>MILDEADISYPPTWASGQVDTLHGVAVPDPYRWLEADVRSSAEVRAWVEAEAALTDAYLARLPARAAIAARLTELWNYARVSLPVRRGDRYFFRRNSGLDAQAPLYVRDGLDGEARLLIDPAQWSEDGATALAEWAPSPDGTRLAYAVQDGGSDWRSIHILDLASGETSDVLAWVKFSGLAWAGNGSGIFYSRFPEPKPGAEFQAANLDHAVHFHRLGTPQSADFLVHATPDRPKLSHVAEVTEDGRWLLITSAEGTEARYELTLIDLTAPRLKARTLVRGLEQDWRLAGAVGDHFYFVTDLDAPRRRVVAMDVASPMRRLREIVPESEDVLEEARVVGDRLLLSYLHDVAGRLRLVGLDGRGARDVMLPGIGSVLGLSGRADGAEGFYAFASYDRPTEIHRIDTATGAQACHFAPRLTFDPARFVVEQHKVVARDGVEVPLFLLRRRDCVLPAPTLLYGYGGFAIALTPGFSPAALAWAEMGGVYAVANIRGGGEYGKAWHDAGRRHAKQTVFDDFIACAEHLVASGIARADGLAIHGHSNGGLLVSAVTNQRPELFAAALPAVGVHDMLRFTQFTAGRYWTDDYGDPADPQDFATLHAYSPLHRIRDGVAYPAVLVATADTDDRVVPAHSFKYAAALQAAALGPRPRLIRIETRAGHGAGKSTQAQIAEIADLWAFAAYWTGLRG</sequence>
<evidence type="ECO:0000256" key="5">
    <source>
        <dbReference type="ARBA" id="ARBA00022825"/>
    </source>
</evidence>
<evidence type="ECO:0000313" key="8">
    <source>
        <dbReference type="EMBL" id="USI71871.1"/>
    </source>
</evidence>
<evidence type="ECO:0000256" key="4">
    <source>
        <dbReference type="ARBA" id="ARBA00022801"/>
    </source>
</evidence>
<dbReference type="PRINTS" id="PR00862">
    <property type="entry name" value="PROLIGOPTASE"/>
</dbReference>
<reference evidence="8" key="1">
    <citation type="journal article" date="2022" name="Toxins">
        <title>Genomic Analysis of Sphingopyxis sp. USTB-05 for Biodegrading Cyanobacterial Hepatotoxins.</title>
        <authorList>
            <person name="Liu C."/>
            <person name="Xu Q."/>
            <person name="Zhao Z."/>
            <person name="Zhang H."/>
            <person name="Liu X."/>
            <person name="Yin C."/>
            <person name="Liu Y."/>
            <person name="Yan H."/>
        </authorList>
    </citation>
    <scope>NUCLEOTIDE SEQUENCE</scope>
    <source>
        <strain evidence="8">NBD5</strain>
    </source>
</reference>
<protein>
    <recommendedName>
        <fullName evidence="2">prolyl oligopeptidase</fullName>
        <ecNumber evidence="2">3.4.21.26</ecNumber>
    </recommendedName>
</protein>
<dbReference type="SUPFAM" id="SSF53474">
    <property type="entry name" value="alpha/beta-Hydrolases"/>
    <property type="match status" value="1"/>
</dbReference>
<keyword evidence="3" id="KW-0645">Protease</keyword>
<evidence type="ECO:0000259" key="6">
    <source>
        <dbReference type="Pfam" id="PF00326"/>
    </source>
</evidence>
<keyword evidence="5" id="KW-0720">Serine protease</keyword>
<accession>A0ABY4X4P4</accession>
<dbReference type="Proteomes" id="UP001056937">
    <property type="component" value="Chromosome 1"/>
</dbReference>
<dbReference type="PANTHER" id="PTHR42881">
    <property type="entry name" value="PROLYL ENDOPEPTIDASE"/>
    <property type="match status" value="1"/>
</dbReference>
<dbReference type="RefSeq" id="WP_252165681.1">
    <property type="nucleotide sequence ID" value="NZ_CP084930.1"/>
</dbReference>
<dbReference type="EMBL" id="CP084930">
    <property type="protein sequence ID" value="USI71871.1"/>
    <property type="molecule type" value="Genomic_DNA"/>
</dbReference>
<dbReference type="InterPro" id="IPR023302">
    <property type="entry name" value="Pept_S9A_N"/>
</dbReference>
<gene>
    <name evidence="8" type="ORF">LHA26_11125</name>
</gene>
<keyword evidence="4" id="KW-0378">Hydrolase</keyword>
<organism evidence="8 9">
    <name type="scientific">Sphingomonas morindae</name>
    <dbReference type="NCBI Taxonomy" id="1541170"/>
    <lineage>
        <taxon>Bacteria</taxon>
        <taxon>Pseudomonadati</taxon>
        <taxon>Pseudomonadota</taxon>
        <taxon>Alphaproteobacteria</taxon>
        <taxon>Sphingomonadales</taxon>
        <taxon>Sphingomonadaceae</taxon>
        <taxon>Sphingomonas</taxon>
    </lineage>
</organism>
<evidence type="ECO:0000256" key="2">
    <source>
        <dbReference type="ARBA" id="ARBA00011897"/>
    </source>
</evidence>
<dbReference type="Gene3D" id="2.130.10.120">
    <property type="entry name" value="Prolyl oligopeptidase, N-terminal domain"/>
    <property type="match status" value="1"/>
</dbReference>
<dbReference type="EC" id="3.4.21.26" evidence="2"/>
<keyword evidence="9" id="KW-1185">Reference proteome</keyword>
<evidence type="ECO:0000256" key="1">
    <source>
        <dbReference type="ARBA" id="ARBA00001070"/>
    </source>
</evidence>
<name>A0ABY4X4P4_9SPHN</name>
<proteinExistence type="predicted"/>
<evidence type="ECO:0000256" key="3">
    <source>
        <dbReference type="ARBA" id="ARBA00022670"/>
    </source>
</evidence>
<dbReference type="InterPro" id="IPR029058">
    <property type="entry name" value="AB_hydrolase_fold"/>
</dbReference>